<evidence type="ECO:0000313" key="2">
    <source>
        <dbReference type="EMBL" id="MBF4376143.1"/>
    </source>
</evidence>
<dbReference type="Proteomes" id="UP000722957">
    <property type="component" value="Unassembled WGS sequence"/>
</dbReference>
<evidence type="ECO:0000313" key="1">
    <source>
        <dbReference type="EMBL" id="MBF4274173.1"/>
    </source>
</evidence>
<organism evidence="1 3">
    <name type="scientific">Vibrio anguillarum</name>
    <name type="common">Listonella anguillarum</name>
    <dbReference type="NCBI Taxonomy" id="55601"/>
    <lineage>
        <taxon>Bacteria</taxon>
        <taxon>Pseudomonadati</taxon>
        <taxon>Pseudomonadota</taxon>
        <taxon>Gammaproteobacteria</taxon>
        <taxon>Vibrionales</taxon>
        <taxon>Vibrionaceae</taxon>
        <taxon>Vibrio</taxon>
    </lineage>
</organism>
<dbReference type="RefSeq" id="WP_038148555.1">
    <property type="nucleotide sequence ID" value="NZ_CP020533.1"/>
</dbReference>
<dbReference type="EMBL" id="RDPI01000589">
    <property type="protein sequence ID" value="MBF4376143.1"/>
    <property type="molecule type" value="Genomic_DNA"/>
</dbReference>
<keyword evidence="4" id="KW-1185">Reference proteome</keyword>
<comment type="caution">
    <text evidence="1">The sequence shown here is derived from an EMBL/GenBank/DDBJ whole genome shotgun (WGS) entry which is preliminary data.</text>
</comment>
<sequence>MSMEHLYTPALEPVRHFSEPRLPIEPKRFVSAPKFISKPRLSSFAQFMEDFKLPKRYDLSKINTLTNWREDLYRSTFRHGDFSRHMTRSFLDTCDNKSFNEAMIQVQAANDRLLINGHSAAMSDDEIKDLASAKSRAFKKQILSLPEPEQFAKACQLLASLGLSFRDELIKEKGKKR</sequence>
<dbReference type="KEGG" id="vau:VANGNB10_cII0416c"/>
<dbReference type="AlphaFoldDB" id="A0A241NL77"/>
<name>A0A241NL77_VIBAN</name>
<reference evidence="3 4" key="1">
    <citation type="journal article" date="2021" name="PeerJ">
        <title>Analysis of 44 Vibrio anguillarum genomes reveals high genetic diversity.</title>
        <authorList>
            <person name="Hansen M.J."/>
            <person name="Dalsgaard I."/>
        </authorList>
    </citation>
    <scope>NUCLEOTIDE SEQUENCE [LARGE SCALE GENOMIC DNA]</scope>
    <source>
        <strain evidence="2 4">040915-1/1B</strain>
        <strain evidence="1 3">17-16730-2A</strain>
    </source>
</reference>
<evidence type="ECO:0000313" key="4">
    <source>
        <dbReference type="Proteomes" id="UP000726136"/>
    </source>
</evidence>
<evidence type="ECO:0000313" key="3">
    <source>
        <dbReference type="Proteomes" id="UP000722957"/>
    </source>
</evidence>
<protein>
    <submittedName>
        <fullName evidence="1">Uncharacterized protein</fullName>
    </submittedName>
</protein>
<accession>A0A241NL77</accession>
<dbReference type="EMBL" id="RDOM01000109">
    <property type="protein sequence ID" value="MBF4274173.1"/>
    <property type="molecule type" value="Genomic_DNA"/>
</dbReference>
<proteinExistence type="predicted"/>
<dbReference type="Proteomes" id="UP000726136">
    <property type="component" value="Unassembled WGS sequence"/>
</dbReference>
<gene>
    <name evidence="1" type="ORF">EAY07_19575</name>
    <name evidence="2" type="ORF">EAY46_24475</name>
</gene>